<comment type="caution">
    <text evidence="1">The sequence shown here is derived from an EMBL/GenBank/DDBJ whole genome shotgun (WGS) entry which is preliminary data.</text>
</comment>
<reference evidence="1 2" key="1">
    <citation type="submission" date="2019-01" db="EMBL/GenBank/DDBJ databases">
        <title>Genome sequences of Streptomyces and Rhizobium isolates collected from root and soil.</title>
        <authorList>
            <person name="Chhettri S."/>
            <person name="Sevigny J.L."/>
            <person name="Sen A."/>
            <person name="Ennis N."/>
            <person name="Tisa L."/>
        </authorList>
    </citation>
    <scope>NUCLEOTIDE SEQUENCE [LARGE SCALE GENOMIC DNA]</scope>
    <source>
        <strain evidence="1 2">San01</strain>
    </source>
</reference>
<dbReference type="RefSeq" id="WP_127830918.1">
    <property type="nucleotide sequence ID" value="NZ_RZYA01000014.1"/>
</dbReference>
<keyword evidence="2" id="KW-1185">Reference proteome</keyword>
<accession>A0A3S2VYV9</accession>
<dbReference type="EMBL" id="RZYA01000014">
    <property type="protein sequence ID" value="RVU20964.1"/>
    <property type="molecule type" value="Genomic_DNA"/>
</dbReference>
<organism evidence="1 2">
    <name type="scientific">Streptomyces antnestii</name>
    <dbReference type="NCBI Taxonomy" id="2494256"/>
    <lineage>
        <taxon>Bacteria</taxon>
        <taxon>Bacillati</taxon>
        <taxon>Actinomycetota</taxon>
        <taxon>Actinomycetes</taxon>
        <taxon>Kitasatosporales</taxon>
        <taxon>Streptomycetaceae</taxon>
        <taxon>Streptomyces</taxon>
    </lineage>
</organism>
<proteinExistence type="predicted"/>
<gene>
    <name evidence="1" type="ORF">EOT10_26955</name>
</gene>
<name>A0A3S2VYV9_9ACTN</name>
<protein>
    <submittedName>
        <fullName evidence="1">Uncharacterized protein</fullName>
    </submittedName>
</protein>
<sequence length="83" mass="8858">MGKISENKSAASCSGCFAWGQLPGRFCRGCYTYGQQHAVGECVGCRRQVPVDDKHGYCRLCRVQATWAIKASGKASVIDPGSG</sequence>
<dbReference type="Proteomes" id="UP000283128">
    <property type="component" value="Unassembled WGS sequence"/>
</dbReference>
<evidence type="ECO:0000313" key="2">
    <source>
        <dbReference type="Proteomes" id="UP000283128"/>
    </source>
</evidence>
<dbReference type="OrthoDB" id="3216692at2"/>
<dbReference type="AlphaFoldDB" id="A0A3S2VYV9"/>
<evidence type="ECO:0000313" key="1">
    <source>
        <dbReference type="EMBL" id="RVU20964.1"/>
    </source>
</evidence>